<evidence type="ECO:0000313" key="3">
    <source>
        <dbReference type="Proteomes" id="UP000037843"/>
    </source>
</evidence>
<name>A0A7V8RWW1_9MYCO</name>
<dbReference type="RefSeq" id="WP_054175723.1">
    <property type="nucleotide sequence ID" value="NZ_CP011530.1"/>
</dbReference>
<reference evidence="3 4" key="1">
    <citation type="submission" date="2015-09" db="EMBL/GenBank/DDBJ databases">
        <title>Genome Sequences of Mycobacterium immunogenum Isolates, Recuperated from a Chloraminated Drinking Water Distribution System Simulator Subjected to Episodes of Nitrification.</title>
        <authorList>
            <person name="Gomez-Alvarez V."/>
            <person name="Revetta R.P."/>
        </authorList>
    </citation>
    <scope>NUCLEOTIDE SEQUENCE [LARGE SCALE GENOMIC DNA]</scope>
    <source>
        <strain evidence="1 3">H008</strain>
        <strain evidence="2 4">H076</strain>
    </source>
</reference>
<sequence length="139" mass="15004">MTTGFNWDNFSPDLQQNAMYDASNGQTLHMAENAGQKAAAYCLRAKEKVDAQLRKIAELKKVSGFGEGVPLDTGKGVVDQYSTVAANLETALTALSKEYQGFADRFVATEMAVRAVEENNTASLKGRQISIDPHAAGMQ</sequence>
<evidence type="ECO:0000313" key="2">
    <source>
        <dbReference type="EMBL" id="KPG37180.1"/>
    </source>
</evidence>
<dbReference type="Proteomes" id="UP000037843">
    <property type="component" value="Unassembled WGS sequence"/>
</dbReference>
<dbReference type="Proteomes" id="UP000037962">
    <property type="component" value="Unassembled WGS sequence"/>
</dbReference>
<dbReference type="EMBL" id="LJFO01000005">
    <property type="protein sequence ID" value="KPG12267.1"/>
    <property type="molecule type" value="Genomic_DNA"/>
</dbReference>
<proteinExistence type="predicted"/>
<protein>
    <recommendedName>
        <fullName evidence="5">ESX-1 secretion-associated protein</fullName>
    </recommendedName>
</protein>
<evidence type="ECO:0008006" key="5">
    <source>
        <dbReference type="Google" id="ProtNLM"/>
    </source>
</evidence>
<dbReference type="AlphaFoldDB" id="A0A7V8RWW1"/>
<accession>A0A7V8RWW1</accession>
<dbReference type="GeneID" id="45763626"/>
<evidence type="ECO:0000313" key="4">
    <source>
        <dbReference type="Proteomes" id="UP000037962"/>
    </source>
</evidence>
<evidence type="ECO:0000313" key="1">
    <source>
        <dbReference type="EMBL" id="KPG12267.1"/>
    </source>
</evidence>
<dbReference type="EMBL" id="LJFS01000002">
    <property type="protein sequence ID" value="KPG37180.1"/>
    <property type="molecule type" value="Genomic_DNA"/>
</dbReference>
<comment type="caution">
    <text evidence="1">The sequence shown here is derived from an EMBL/GenBank/DDBJ whole genome shotgun (WGS) entry which is preliminary data.</text>
</comment>
<dbReference type="KEGG" id="miz:BAB75_06930"/>
<organism evidence="1 3">
    <name type="scientific">Mycobacteroides immunogenum</name>
    <dbReference type="NCBI Taxonomy" id="83262"/>
    <lineage>
        <taxon>Bacteria</taxon>
        <taxon>Bacillati</taxon>
        <taxon>Actinomycetota</taxon>
        <taxon>Actinomycetes</taxon>
        <taxon>Mycobacteriales</taxon>
        <taxon>Mycobacteriaceae</taxon>
        <taxon>Mycobacteroides</taxon>
    </lineage>
</organism>
<keyword evidence="4" id="KW-1185">Reference proteome</keyword>
<gene>
    <name evidence="1" type="ORF">AN908_12015</name>
    <name evidence="2" type="ORF">AN912_02500</name>
</gene>